<dbReference type="NCBIfam" id="TIGR00022">
    <property type="entry name" value="YhcH/YjgK/YiaL family protein"/>
    <property type="match status" value="1"/>
</dbReference>
<organism evidence="1 2">
    <name type="scientific">Streptococcus caledonicus</name>
    <dbReference type="NCBI Taxonomy" id="2614158"/>
    <lineage>
        <taxon>Bacteria</taxon>
        <taxon>Bacillati</taxon>
        <taxon>Bacillota</taxon>
        <taxon>Bacilli</taxon>
        <taxon>Lactobacillales</taxon>
        <taxon>Streptococcaceae</taxon>
        <taxon>Streptococcus</taxon>
    </lineage>
</organism>
<sequence length="150" mass="17659">MIYDHIKNLGLYKGIHPNLDKALTYLEENDVSKLTVGTYDIDDKNAFFFIQENILDDSLENRFEYHEKYLDCHLIIEGEELIRYGSGEKVELVDFDKDRDIGFVSCKRSYDFDLVDGYATLFFPEEPHRPNLFKEHLRAVKKCVIKVLID</sequence>
<evidence type="ECO:0000313" key="1">
    <source>
        <dbReference type="EMBL" id="MFC5631497.1"/>
    </source>
</evidence>
<dbReference type="SUPFAM" id="SSF51197">
    <property type="entry name" value="Clavaminate synthase-like"/>
    <property type="match status" value="1"/>
</dbReference>
<comment type="caution">
    <text evidence="1">The sequence shown here is derived from an EMBL/GenBank/DDBJ whole genome shotgun (WGS) entry which is preliminary data.</text>
</comment>
<dbReference type="PANTHER" id="PTHR34986">
    <property type="entry name" value="EVOLVED BETA-GALACTOSIDASE SUBUNIT BETA"/>
    <property type="match status" value="1"/>
</dbReference>
<dbReference type="Pfam" id="PF04074">
    <property type="entry name" value="DUF386"/>
    <property type="match status" value="1"/>
</dbReference>
<dbReference type="Gene3D" id="2.60.120.370">
    <property type="entry name" value="YhcH/YjgK/YiaL"/>
    <property type="match status" value="1"/>
</dbReference>
<dbReference type="EMBL" id="JBHSOJ010000017">
    <property type="protein sequence ID" value="MFC5631497.1"/>
    <property type="molecule type" value="Genomic_DNA"/>
</dbReference>
<evidence type="ECO:0000313" key="2">
    <source>
        <dbReference type="Proteomes" id="UP001596110"/>
    </source>
</evidence>
<gene>
    <name evidence="1" type="ORF">ACFPQ3_07900</name>
</gene>
<accession>A0ABW0UD90</accession>
<name>A0ABW0UD90_9STRE</name>
<dbReference type="InterPro" id="IPR004375">
    <property type="entry name" value="NanQ/TabA/YiaL"/>
</dbReference>
<reference evidence="2" key="1">
    <citation type="journal article" date="2019" name="Int. J. Syst. Evol. Microbiol.">
        <title>The Global Catalogue of Microorganisms (GCM) 10K type strain sequencing project: providing services to taxonomists for standard genome sequencing and annotation.</title>
        <authorList>
            <consortium name="The Broad Institute Genomics Platform"/>
            <consortium name="The Broad Institute Genome Sequencing Center for Infectious Disease"/>
            <person name="Wu L."/>
            <person name="Ma J."/>
        </authorList>
    </citation>
    <scope>NUCLEOTIDE SEQUENCE [LARGE SCALE GENOMIC DNA]</scope>
    <source>
        <strain evidence="2">DT43</strain>
    </source>
</reference>
<proteinExistence type="predicted"/>
<dbReference type="InterPro" id="IPR037012">
    <property type="entry name" value="NanQ/TabA/YiaL_sf"/>
</dbReference>
<dbReference type="Proteomes" id="UP001596110">
    <property type="component" value="Unassembled WGS sequence"/>
</dbReference>
<dbReference type="PANTHER" id="PTHR34986:SF1">
    <property type="entry name" value="PROTEIN YIAL"/>
    <property type="match status" value="1"/>
</dbReference>
<dbReference type="RefSeq" id="WP_156806188.1">
    <property type="nucleotide sequence ID" value="NZ_JBHSOJ010000017.1"/>
</dbReference>
<protein>
    <submittedName>
        <fullName evidence="1">YhcH/YjgK/YiaL family protein</fullName>
    </submittedName>
</protein>
<keyword evidence="2" id="KW-1185">Reference proteome</keyword>